<dbReference type="InterPro" id="IPR010419">
    <property type="entry name" value="CO_DH_gsu"/>
</dbReference>
<dbReference type="OrthoDB" id="9787428at2"/>
<dbReference type="PANTHER" id="PTHR38588:SF1">
    <property type="entry name" value="BLL0334 PROTEIN"/>
    <property type="match status" value="1"/>
</dbReference>
<dbReference type="CDD" id="cd05018">
    <property type="entry name" value="CoxG"/>
    <property type="match status" value="1"/>
</dbReference>
<keyword evidence="2" id="KW-0812">Transmembrane</keyword>
<dbReference type="PANTHER" id="PTHR38588">
    <property type="entry name" value="BLL0334 PROTEIN"/>
    <property type="match status" value="1"/>
</dbReference>
<feature type="transmembrane region" description="Helical" evidence="2">
    <location>
        <begin position="198"/>
        <end position="219"/>
    </location>
</feature>
<name>A0A4V6CT57_9ACTN</name>
<organism evidence="3 4">
    <name type="scientific">Nakamurella flava</name>
    <dbReference type="NCBI Taxonomy" id="2576308"/>
    <lineage>
        <taxon>Bacteria</taxon>
        <taxon>Bacillati</taxon>
        <taxon>Actinomycetota</taxon>
        <taxon>Actinomycetes</taxon>
        <taxon>Nakamurellales</taxon>
        <taxon>Nakamurellaceae</taxon>
        <taxon>Nakamurella</taxon>
    </lineage>
</organism>
<dbReference type="Gene3D" id="3.30.530.20">
    <property type="match status" value="1"/>
</dbReference>
<sequence length="223" mass="22113">MKIYGSNVVSYAIPVVWDALLDPKVLAATIPGCERLTATGDNAYDMTVTAGVAAIKGTYRGACSLYDLKERSALTMKLSGSGAPGTVDATVVVSFNEATPGSTRIDYEADAVVGGMVGGVGQRMLTSVSKRMAAEFFGNVAKAIENGVPTAASESAAPAANQPGQSSAEPVAAPAAGQVFTTPGKAPSAAGAGGPKDLLIGLLAGAGVALAGVAVGAVLGRRR</sequence>
<dbReference type="Proteomes" id="UP000306985">
    <property type="component" value="Unassembled WGS sequence"/>
</dbReference>
<dbReference type="InterPro" id="IPR023393">
    <property type="entry name" value="START-like_dom_sf"/>
</dbReference>
<comment type="caution">
    <text evidence="3">The sequence shown here is derived from an EMBL/GenBank/DDBJ whole genome shotgun (WGS) entry which is preliminary data.</text>
</comment>
<evidence type="ECO:0000256" key="1">
    <source>
        <dbReference type="SAM" id="MobiDB-lite"/>
    </source>
</evidence>
<evidence type="ECO:0000313" key="3">
    <source>
        <dbReference type="EMBL" id="TKV57765.1"/>
    </source>
</evidence>
<accession>A0A4V6CT57</accession>
<evidence type="ECO:0000256" key="2">
    <source>
        <dbReference type="SAM" id="Phobius"/>
    </source>
</evidence>
<keyword evidence="2" id="KW-0472">Membrane</keyword>
<proteinExistence type="predicted"/>
<gene>
    <name evidence="3" type="ORF">FDO65_16635</name>
</gene>
<evidence type="ECO:0000313" key="4">
    <source>
        <dbReference type="Proteomes" id="UP000306985"/>
    </source>
</evidence>
<reference evidence="3 4" key="1">
    <citation type="submission" date="2019-05" db="EMBL/GenBank/DDBJ databases">
        <title>Nakamurella sp. N5BH11, whole genome shotgun sequence.</title>
        <authorList>
            <person name="Tuo L."/>
        </authorList>
    </citation>
    <scope>NUCLEOTIDE SEQUENCE [LARGE SCALE GENOMIC DNA]</scope>
    <source>
        <strain evidence="3 4">N5BH11</strain>
    </source>
</reference>
<keyword evidence="4" id="KW-1185">Reference proteome</keyword>
<dbReference type="RefSeq" id="WP_137450849.1">
    <property type="nucleotide sequence ID" value="NZ_SZZH01000004.1"/>
</dbReference>
<dbReference type="AlphaFoldDB" id="A0A4V6CT57"/>
<keyword evidence="2" id="KW-1133">Transmembrane helix</keyword>
<feature type="region of interest" description="Disordered" evidence="1">
    <location>
        <begin position="154"/>
        <end position="173"/>
    </location>
</feature>
<protein>
    <submittedName>
        <fullName evidence="3">Carbon monoxide dehydrogenase subunit G</fullName>
    </submittedName>
</protein>
<dbReference type="Pfam" id="PF06240">
    <property type="entry name" value="COXG"/>
    <property type="match status" value="1"/>
</dbReference>
<dbReference type="EMBL" id="SZZH01000004">
    <property type="protein sequence ID" value="TKV57765.1"/>
    <property type="molecule type" value="Genomic_DNA"/>
</dbReference>
<dbReference type="SUPFAM" id="SSF55961">
    <property type="entry name" value="Bet v1-like"/>
    <property type="match status" value="1"/>
</dbReference>